<evidence type="ECO:0000313" key="14">
    <source>
        <dbReference type="EMBL" id="CAH0724433.1"/>
    </source>
</evidence>
<evidence type="ECO:0000256" key="8">
    <source>
        <dbReference type="ARBA" id="ARBA00022989"/>
    </source>
</evidence>
<evidence type="ECO:0000259" key="13">
    <source>
        <dbReference type="SMART" id="SM00665"/>
    </source>
</evidence>
<keyword evidence="3" id="KW-0813">Transport</keyword>
<feature type="domain" description="Cytochrome b561" evidence="13">
    <location>
        <begin position="92"/>
        <end position="220"/>
    </location>
</feature>
<feature type="transmembrane region" description="Helical" evidence="12">
    <location>
        <begin position="199"/>
        <end position="220"/>
    </location>
</feature>
<evidence type="ECO:0000256" key="3">
    <source>
        <dbReference type="ARBA" id="ARBA00022448"/>
    </source>
</evidence>
<keyword evidence="6" id="KW-0479">Metal-binding</keyword>
<feature type="non-terminal residue" evidence="14">
    <location>
        <position position="263"/>
    </location>
</feature>
<dbReference type="Proteomes" id="UP000838878">
    <property type="component" value="Chromosome 4"/>
</dbReference>
<proteinExistence type="predicted"/>
<dbReference type="GO" id="GO:0140575">
    <property type="term" value="F:transmembrane monodehydroascorbate reductase activity"/>
    <property type="evidence" value="ECO:0007669"/>
    <property type="project" value="InterPro"/>
</dbReference>
<keyword evidence="7" id="KW-0249">Electron transport</keyword>
<comment type="subcellular location">
    <subcellularLocation>
        <location evidence="2">Membrane</location>
        <topology evidence="2">Multi-pass membrane protein</topology>
    </subcellularLocation>
</comment>
<gene>
    <name evidence="14" type="ORF">BINO364_LOCUS10142</name>
</gene>
<dbReference type="PANTHER" id="PTHR15422:SF43">
    <property type="entry name" value="ASCORBATE FERRIREDUCTASE (TRANSMEMBRANE)"/>
    <property type="match status" value="1"/>
</dbReference>
<feature type="transmembrane region" description="Helical" evidence="12">
    <location>
        <begin position="90"/>
        <end position="109"/>
    </location>
</feature>
<evidence type="ECO:0000256" key="4">
    <source>
        <dbReference type="ARBA" id="ARBA00022617"/>
    </source>
</evidence>
<keyword evidence="9" id="KW-0408">Iron</keyword>
<accession>A0A8J9VLS9</accession>
<name>A0A8J9VLS9_9NEOP</name>
<sequence length="263" mass="29019">MDRPSTSQQSIEKVEMFEVREHVPYQAELTRAPATYDEESGEIYSSSWNSAWSAICQLINLLNHMQIAFVVFCIWNFALNSEADGSISNLQLHIVFAGTGYQLFMVESILTLHKHNSWSFQLSNDSKRIIHGCLQLLGSVLVLAGTFLALAKKNMAIETPHGICGVIALAFTLISFVSGIITLFSSKVRLMVKNGPARILHISVGIFAVSMGLLTIVLGFNGPYFRTSQEGLATALMTFVVLILFYVLIQPIADLISATRKSL</sequence>
<dbReference type="Pfam" id="PF03188">
    <property type="entry name" value="Cytochrom_B561"/>
    <property type="match status" value="1"/>
</dbReference>
<keyword evidence="10 12" id="KW-0472">Membrane</keyword>
<dbReference type="AlphaFoldDB" id="A0A8J9VLS9"/>
<evidence type="ECO:0000256" key="12">
    <source>
        <dbReference type="SAM" id="Phobius"/>
    </source>
</evidence>
<dbReference type="InterPro" id="IPR006593">
    <property type="entry name" value="Cyt_b561/ferric_Rdtase_TM"/>
</dbReference>
<comment type="cofactor">
    <cofactor evidence="1">
        <name>heme b</name>
        <dbReference type="ChEBI" id="CHEBI:60344"/>
    </cofactor>
</comment>
<dbReference type="Gene3D" id="1.20.120.1770">
    <property type="match status" value="1"/>
</dbReference>
<evidence type="ECO:0000256" key="2">
    <source>
        <dbReference type="ARBA" id="ARBA00004141"/>
    </source>
</evidence>
<organism evidence="14 15">
    <name type="scientific">Brenthis ino</name>
    <name type="common">lesser marbled fritillary</name>
    <dbReference type="NCBI Taxonomy" id="405034"/>
    <lineage>
        <taxon>Eukaryota</taxon>
        <taxon>Metazoa</taxon>
        <taxon>Ecdysozoa</taxon>
        <taxon>Arthropoda</taxon>
        <taxon>Hexapoda</taxon>
        <taxon>Insecta</taxon>
        <taxon>Pterygota</taxon>
        <taxon>Neoptera</taxon>
        <taxon>Endopterygota</taxon>
        <taxon>Lepidoptera</taxon>
        <taxon>Glossata</taxon>
        <taxon>Ditrysia</taxon>
        <taxon>Papilionoidea</taxon>
        <taxon>Nymphalidae</taxon>
        <taxon>Heliconiinae</taxon>
        <taxon>Argynnini</taxon>
        <taxon>Brenthis</taxon>
    </lineage>
</organism>
<dbReference type="EMBL" id="OV170224">
    <property type="protein sequence ID" value="CAH0724433.1"/>
    <property type="molecule type" value="Genomic_DNA"/>
</dbReference>
<evidence type="ECO:0000256" key="7">
    <source>
        <dbReference type="ARBA" id="ARBA00022982"/>
    </source>
</evidence>
<dbReference type="GO" id="GO:0016020">
    <property type="term" value="C:membrane"/>
    <property type="evidence" value="ECO:0007669"/>
    <property type="project" value="UniProtKB-SubCell"/>
</dbReference>
<protein>
    <recommendedName>
        <fullName evidence="11">ascorbate ferrireductase (transmembrane)</fullName>
        <ecNumber evidence="11">7.2.1.3</ecNumber>
    </recommendedName>
</protein>
<evidence type="ECO:0000256" key="6">
    <source>
        <dbReference type="ARBA" id="ARBA00022723"/>
    </source>
</evidence>
<dbReference type="EC" id="7.2.1.3" evidence="11"/>
<evidence type="ECO:0000256" key="9">
    <source>
        <dbReference type="ARBA" id="ARBA00023004"/>
    </source>
</evidence>
<feature type="transmembrane region" description="Helical" evidence="12">
    <location>
        <begin position="232"/>
        <end position="253"/>
    </location>
</feature>
<reference evidence="14" key="1">
    <citation type="submission" date="2021-12" db="EMBL/GenBank/DDBJ databases">
        <authorList>
            <person name="Martin H S."/>
        </authorList>
    </citation>
    <scope>NUCLEOTIDE SEQUENCE</scope>
</reference>
<evidence type="ECO:0000256" key="1">
    <source>
        <dbReference type="ARBA" id="ARBA00001970"/>
    </source>
</evidence>
<dbReference type="PANTHER" id="PTHR15422">
    <property type="entry name" value="OS05G0565100 PROTEIN"/>
    <property type="match status" value="1"/>
</dbReference>
<keyword evidence="15" id="KW-1185">Reference proteome</keyword>
<keyword evidence="8 12" id="KW-1133">Transmembrane helix</keyword>
<dbReference type="OrthoDB" id="432881at2759"/>
<keyword evidence="5 12" id="KW-0812">Transmembrane</keyword>
<dbReference type="GO" id="GO:0046872">
    <property type="term" value="F:metal ion binding"/>
    <property type="evidence" value="ECO:0007669"/>
    <property type="project" value="UniProtKB-KW"/>
</dbReference>
<keyword evidence="4" id="KW-0349">Heme</keyword>
<dbReference type="InterPro" id="IPR045150">
    <property type="entry name" value="CYB561D1/2"/>
</dbReference>
<feature type="transmembrane region" description="Helical" evidence="12">
    <location>
        <begin position="163"/>
        <end position="184"/>
    </location>
</feature>
<evidence type="ECO:0000256" key="5">
    <source>
        <dbReference type="ARBA" id="ARBA00022692"/>
    </source>
</evidence>
<evidence type="ECO:0000256" key="11">
    <source>
        <dbReference type="ARBA" id="ARBA00024225"/>
    </source>
</evidence>
<dbReference type="GO" id="GO:0140571">
    <property type="term" value="F:transmembrane ascorbate ferrireductase activity"/>
    <property type="evidence" value="ECO:0007669"/>
    <property type="project" value="UniProtKB-EC"/>
</dbReference>
<feature type="transmembrane region" description="Helical" evidence="12">
    <location>
        <begin position="51"/>
        <end position="78"/>
    </location>
</feature>
<evidence type="ECO:0000256" key="10">
    <source>
        <dbReference type="ARBA" id="ARBA00023136"/>
    </source>
</evidence>
<dbReference type="SMART" id="SM00665">
    <property type="entry name" value="B561"/>
    <property type="match status" value="1"/>
</dbReference>
<feature type="transmembrane region" description="Helical" evidence="12">
    <location>
        <begin position="129"/>
        <end position="151"/>
    </location>
</feature>
<evidence type="ECO:0000313" key="15">
    <source>
        <dbReference type="Proteomes" id="UP000838878"/>
    </source>
</evidence>